<dbReference type="EMBL" id="OX459118">
    <property type="protein sequence ID" value="CAI9089779.1"/>
    <property type="molecule type" value="Genomic_DNA"/>
</dbReference>
<protein>
    <submittedName>
        <fullName evidence="4">OLC1v1024413C1</fullName>
    </submittedName>
</protein>
<dbReference type="InterPro" id="IPR050481">
    <property type="entry name" value="UDP-glycosyltransf_plant"/>
</dbReference>
<dbReference type="GO" id="GO:0035251">
    <property type="term" value="F:UDP-glucosyltransferase activity"/>
    <property type="evidence" value="ECO:0007669"/>
    <property type="project" value="InterPro"/>
</dbReference>
<keyword evidence="5" id="KW-1185">Reference proteome</keyword>
<dbReference type="Proteomes" id="UP001161247">
    <property type="component" value="Chromosome 1"/>
</dbReference>
<sequence>MIFISRMTEEAEDYHQGIMKWLDLQPHSSVVFLCFGSAGAFGGEQVKEIADALERSGHRFIWSLREPSPLGNFGYPEEYENFEEVLPEGFLQRNFDVGKVIGWAPQTAILSHPAVGGFVSHCGWNSVLESVWCGVPVATWPLFAEQQLNAFLLVKDLEMAVEIKMDYKHFGATLDLNCEGVSADLIEQGIRLAMDPDSEVRTKVKQMQAKSHSVLNEGGSSYFMKCFIDDVISDVL</sequence>
<dbReference type="SUPFAM" id="SSF53756">
    <property type="entry name" value="UDP-Glycosyltransferase/glycogen phosphorylase"/>
    <property type="match status" value="1"/>
</dbReference>
<dbReference type="PROSITE" id="PS00375">
    <property type="entry name" value="UDPGT"/>
    <property type="match status" value="1"/>
</dbReference>
<dbReference type="Pfam" id="PF00201">
    <property type="entry name" value="UDPGT"/>
    <property type="match status" value="1"/>
</dbReference>
<keyword evidence="2 3" id="KW-0808">Transferase</keyword>
<dbReference type="InterPro" id="IPR002213">
    <property type="entry name" value="UDP_glucos_trans"/>
</dbReference>
<proteinExistence type="inferred from homology"/>
<dbReference type="AlphaFoldDB" id="A0AAV1C276"/>
<dbReference type="InterPro" id="IPR035595">
    <property type="entry name" value="UDP_glycos_trans_CS"/>
</dbReference>
<evidence type="ECO:0000313" key="4">
    <source>
        <dbReference type="EMBL" id="CAI9089779.1"/>
    </source>
</evidence>
<dbReference type="PANTHER" id="PTHR48048:SF45">
    <property type="entry name" value="GLYCOSYLTRANSFERASE"/>
    <property type="match status" value="1"/>
</dbReference>
<evidence type="ECO:0000256" key="2">
    <source>
        <dbReference type="ARBA" id="ARBA00022679"/>
    </source>
</evidence>
<dbReference type="CDD" id="cd03784">
    <property type="entry name" value="GT1_Gtf-like"/>
    <property type="match status" value="1"/>
</dbReference>
<dbReference type="FunFam" id="3.40.50.2000:FF:000056">
    <property type="entry name" value="Glycosyltransferase"/>
    <property type="match status" value="1"/>
</dbReference>
<evidence type="ECO:0000313" key="5">
    <source>
        <dbReference type="Proteomes" id="UP001161247"/>
    </source>
</evidence>
<gene>
    <name evidence="4" type="ORF">OLC1_LOCUS2059</name>
</gene>
<reference evidence="4" key="1">
    <citation type="submission" date="2023-03" db="EMBL/GenBank/DDBJ databases">
        <authorList>
            <person name="Julca I."/>
        </authorList>
    </citation>
    <scope>NUCLEOTIDE SEQUENCE</scope>
</reference>
<name>A0AAV1C276_OLDCO</name>
<keyword evidence="3" id="KW-0328">Glycosyltransferase</keyword>
<evidence type="ECO:0000256" key="3">
    <source>
        <dbReference type="RuleBase" id="RU003718"/>
    </source>
</evidence>
<evidence type="ECO:0000256" key="1">
    <source>
        <dbReference type="ARBA" id="ARBA00009995"/>
    </source>
</evidence>
<dbReference type="Gene3D" id="3.40.50.2000">
    <property type="entry name" value="Glycogen Phosphorylase B"/>
    <property type="match status" value="1"/>
</dbReference>
<organism evidence="4 5">
    <name type="scientific">Oldenlandia corymbosa var. corymbosa</name>
    <dbReference type="NCBI Taxonomy" id="529605"/>
    <lineage>
        <taxon>Eukaryota</taxon>
        <taxon>Viridiplantae</taxon>
        <taxon>Streptophyta</taxon>
        <taxon>Embryophyta</taxon>
        <taxon>Tracheophyta</taxon>
        <taxon>Spermatophyta</taxon>
        <taxon>Magnoliopsida</taxon>
        <taxon>eudicotyledons</taxon>
        <taxon>Gunneridae</taxon>
        <taxon>Pentapetalae</taxon>
        <taxon>asterids</taxon>
        <taxon>lamiids</taxon>
        <taxon>Gentianales</taxon>
        <taxon>Rubiaceae</taxon>
        <taxon>Rubioideae</taxon>
        <taxon>Spermacoceae</taxon>
        <taxon>Hedyotis-Oldenlandia complex</taxon>
        <taxon>Oldenlandia</taxon>
    </lineage>
</organism>
<dbReference type="PANTHER" id="PTHR48048">
    <property type="entry name" value="GLYCOSYLTRANSFERASE"/>
    <property type="match status" value="1"/>
</dbReference>
<accession>A0AAV1C276</accession>
<comment type="similarity">
    <text evidence="1 3">Belongs to the UDP-glycosyltransferase family.</text>
</comment>